<dbReference type="AlphaFoldDB" id="A0A6F8T989"/>
<feature type="transmembrane region" description="Helical" evidence="1">
    <location>
        <begin position="155"/>
        <end position="173"/>
    </location>
</feature>
<keyword evidence="1" id="KW-0472">Membrane</keyword>
<dbReference type="RefSeq" id="WP_173238637.1">
    <property type="nucleotide sequence ID" value="NZ_AP022840.1"/>
</dbReference>
<evidence type="ECO:0000313" key="3">
    <source>
        <dbReference type="Proteomes" id="UP000502894"/>
    </source>
</evidence>
<feature type="transmembrane region" description="Helical" evidence="1">
    <location>
        <begin position="80"/>
        <end position="109"/>
    </location>
</feature>
<keyword evidence="1" id="KW-0812">Transmembrane</keyword>
<dbReference type="Proteomes" id="UP000502894">
    <property type="component" value="Plasmid pTUM19329-1"/>
</dbReference>
<feature type="transmembrane region" description="Helical" evidence="1">
    <location>
        <begin position="42"/>
        <end position="60"/>
    </location>
</feature>
<proteinExistence type="predicted"/>
<keyword evidence="1" id="KW-1133">Transmembrane helix</keyword>
<accession>A0A6F8T989</accession>
<sequence length="207" mass="23669">MNNQEMNTHELKKAITEDIETLKTLEVDIMPAHEYYKANVQLFVRVFLKLYGVILLGYLLPCPFYWKSLMSETAYGLLSAFFWMSVLALGLCLFAFLFIYSALNHYILIDCQLKNKLKTGGLMVKQIRRAGTIAYRIYAATVLTLSLFLFPGCALFIAFGAFFISGIVTSILVEMELNRIGISTLFTLVKNYFDKDKTLRAEFSQNK</sequence>
<geneLocation type="plasmid" evidence="2 3">
    <name>pTUM19329-1</name>
</geneLocation>
<reference evidence="2" key="1">
    <citation type="journal article" date="2020" name="Microbiol. Resour. Announc.">
        <title>Complete Genome Sequence of Novel Psychrotolerant Legionella Strain TUM19329, Isolated from Antarctic Lake Sediment.</title>
        <authorList>
            <person name="Shimada S."/>
            <person name="Nakai R."/>
            <person name="Aoki K."/>
            <person name="Shimoeda N."/>
            <person name="Ohno G."/>
            <person name="Miyazaki Y."/>
            <person name="Kudoh S."/>
            <person name="Imura S."/>
            <person name="Watanabe K."/>
            <person name="Ishii Y."/>
            <person name="Tateda K."/>
        </authorList>
    </citation>
    <scope>NUCLEOTIDE SEQUENCE [LARGE SCALE GENOMIC DNA]</scope>
    <source>
        <strain evidence="2">TUM19329</strain>
        <plasmid evidence="2">pTUM19329-1</plasmid>
    </source>
</reference>
<keyword evidence="3" id="KW-1185">Reference proteome</keyword>
<dbReference type="KEGG" id="lant:TUM19329_36150"/>
<protein>
    <recommendedName>
        <fullName evidence="4">Transmembrane protein</fullName>
    </recommendedName>
</protein>
<dbReference type="EMBL" id="AP022840">
    <property type="protein sequence ID" value="BCA97254.1"/>
    <property type="molecule type" value="Genomic_DNA"/>
</dbReference>
<keyword evidence="2" id="KW-0614">Plasmid</keyword>
<feature type="transmembrane region" description="Helical" evidence="1">
    <location>
        <begin position="130"/>
        <end position="149"/>
    </location>
</feature>
<evidence type="ECO:0000313" key="2">
    <source>
        <dbReference type="EMBL" id="BCA97254.1"/>
    </source>
</evidence>
<name>A0A6F8T989_9GAMM</name>
<organism evidence="2 3">
    <name type="scientific">Legionella antarctica</name>
    <dbReference type="NCBI Taxonomy" id="2708020"/>
    <lineage>
        <taxon>Bacteria</taxon>
        <taxon>Pseudomonadati</taxon>
        <taxon>Pseudomonadota</taxon>
        <taxon>Gammaproteobacteria</taxon>
        <taxon>Legionellales</taxon>
        <taxon>Legionellaceae</taxon>
        <taxon>Legionella</taxon>
    </lineage>
</organism>
<gene>
    <name evidence="2" type="ORF">TUM19329_36150</name>
</gene>
<evidence type="ECO:0008006" key="4">
    <source>
        <dbReference type="Google" id="ProtNLM"/>
    </source>
</evidence>
<evidence type="ECO:0000256" key="1">
    <source>
        <dbReference type="SAM" id="Phobius"/>
    </source>
</evidence>